<comment type="caution">
    <text evidence="9">The sequence shown here is derived from an EMBL/GenBank/DDBJ whole genome shotgun (WGS) entry which is preliminary data.</text>
</comment>
<dbReference type="Pfam" id="PF16822">
    <property type="entry name" value="ALGX"/>
    <property type="match status" value="1"/>
</dbReference>
<keyword evidence="7" id="KW-0812">Transmembrane</keyword>
<dbReference type="GO" id="GO:0016740">
    <property type="term" value="F:transferase activity"/>
    <property type="evidence" value="ECO:0007669"/>
    <property type="project" value="UniProtKB-KW"/>
</dbReference>
<evidence type="ECO:0000313" key="10">
    <source>
        <dbReference type="Proteomes" id="UP000824107"/>
    </source>
</evidence>
<keyword evidence="5" id="KW-0574">Periplasm</keyword>
<feature type="domain" description="AlgX/AlgJ SGNH hydrolase-like" evidence="8">
    <location>
        <begin position="91"/>
        <end position="331"/>
    </location>
</feature>
<evidence type="ECO:0000256" key="3">
    <source>
        <dbReference type="ARBA" id="ARBA00022679"/>
    </source>
</evidence>
<dbReference type="InterPro" id="IPR031811">
    <property type="entry name" value="ALGX/ALGJ_SGNH-like"/>
</dbReference>
<dbReference type="AlphaFoldDB" id="A0A9D1SAR5"/>
<organism evidence="9 10">
    <name type="scientific">Candidatus Scatocola faecipullorum</name>
    <dbReference type="NCBI Taxonomy" id="2840917"/>
    <lineage>
        <taxon>Bacteria</taxon>
        <taxon>Pseudomonadati</taxon>
        <taxon>Pseudomonadota</taxon>
        <taxon>Alphaproteobacteria</taxon>
        <taxon>Rhodospirillales</taxon>
        <taxon>Rhodospirillaceae</taxon>
        <taxon>Rhodospirillaceae incertae sedis</taxon>
        <taxon>Candidatus Scatocola</taxon>
    </lineage>
</organism>
<proteinExistence type="predicted"/>
<name>A0A9D1SAR5_9PROT</name>
<comment type="pathway">
    <text evidence="2">Glycan biosynthesis; alginate biosynthesis.</text>
</comment>
<keyword evidence="7" id="KW-1133">Transmembrane helix</keyword>
<reference evidence="9" key="2">
    <citation type="journal article" date="2021" name="PeerJ">
        <title>Extensive microbial diversity within the chicken gut microbiome revealed by metagenomics and culture.</title>
        <authorList>
            <person name="Gilroy R."/>
            <person name="Ravi A."/>
            <person name="Getino M."/>
            <person name="Pursley I."/>
            <person name="Horton D.L."/>
            <person name="Alikhan N.F."/>
            <person name="Baker D."/>
            <person name="Gharbi K."/>
            <person name="Hall N."/>
            <person name="Watson M."/>
            <person name="Adriaenssens E.M."/>
            <person name="Foster-Nyarko E."/>
            <person name="Jarju S."/>
            <person name="Secka A."/>
            <person name="Antonio M."/>
            <person name="Oren A."/>
            <person name="Chaudhuri R.R."/>
            <person name="La Ragione R."/>
            <person name="Hildebrand F."/>
            <person name="Pallen M.J."/>
        </authorList>
    </citation>
    <scope>NUCLEOTIDE SEQUENCE</scope>
    <source>
        <strain evidence="9">ChiW3-316</strain>
    </source>
</reference>
<accession>A0A9D1SAR5</accession>
<keyword evidence="4" id="KW-0732">Signal</keyword>
<keyword evidence="7" id="KW-0472">Membrane</keyword>
<dbReference type="GO" id="GO:0042597">
    <property type="term" value="C:periplasmic space"/>
    <property type="evidence" value="ECO:0007669"/>
    <property type="project" value="UniProtKB-SubCell"/>
</dbReference>
<evidence type="ECO:0000256" key="6">
    <source>
        <dbReference type="ARBA" id="ARBA00022841"/>
    </source>
</evidence>
<sequence length="375" mass="43667">MKKLYVLYRLLPGFIFCLMVFWPFAANIFFSNTELLDNRPLHEKPTRLDKNFSRDYEAYYNDTFAGRKKLVSKYIKLQQKLKIDTGQYFYGDKGWMFYDSVKVNNGNTMVDYYGEVRFDEDELKAMAEGINKAADFYAARGAKYLIVIAPNKEGIYSEYMPERMQRARSSDKSRMDAAVEYLKKHTKAVFVNLKEPILEAKNDFPYRLYFKKDTHWNNIGAYIGFEAIAHALNGMGYRVPLKPLTPEMITESGKQHVDMHPEAMEMNYRIDYLSRTETDCAREEGEQYVFVCKNKGTANGKKLMVLGDSFAGALMPFLNKAFSETVNAPAGNKKLSFYEELMQKYQPDVVADELIERYFSRYINYGRIFSGHYDD</sequence>
<dbReference type="Proteomes" id="UP000824107">
    <property type="component" value="Unassembled WGS sequence"/>
</dbReference>
<evidence type="ECO:0000256" key="7">
    <source>
        <dbReference type="SAM" id="Phobius"/>
    </source>
</evidence>
<keyword evidence="3" id="KW-0808">Transferase</keyword>
<comment type="subcellular location">
    <subcellularLocation>
        <location evidence="1">Periplasm</location>
    </subcellularLocation>
</comment>
<evidence type="ECO:0000256" key="4">
    <source>
        <dbReference type="ARBA" id="ARBA00022729"/>
    </source>
</evidence>
<evidence type="ECO:0000256" key="2">
    <source>
        <dbReference type="ARBA" id="ARBA00005182"/>
    </source>
</evidence>
<protein>
    <recommendedName>
        <fullName evidence="8">AlgX/AlgJ SGNH hydrolase-like domain-containing protein</fullName>
    </recommendedName>
</protein>
<reference evidence="9" key="1">
    <citation type="submission" date="2020-10" db="EMBL/GenBank/DDBJ databases">
        <authorList>
            <person name="Gilroy R."/>
        </authorList>
    </citation>
    <scope>NUCLEOTIDE SEQUENCE</scope>
    <source>
        <strain evidence="9">ChiW3-316</strain>
    </source>
</reference>
<feature type="transmembrane region" description="Helical" evidence="7">
    <location>
        <begin position="7"/>
        <end position="30"/>
    </location>
</feature>
<evidence type="ECO:0000256" key="1">
    <source>
        <dbReference type="ARBA" id="ARBA00004418"/>
    </source>
</evidence>
<dbReference type="GO" id="GO:0042121">
    <property type="term" value="P:alginic acid biosynthetic process"/>
    <property type="evidence" value="ECO:0007669"/>
    <property type="project" value="UniProtKB-KW"/>
</dbReference>
<evidence type="ECO:0000256" key="5">
    <source>
        <dbReference type="ARBA" id="ARBA00022764"/>
    </source>
</evidence>
<gene>
    <name evidence="9" type="ORF">IAD20_03770</name>
</gene>
<evidence type="ECO:0000259" key="8">
    <source>
        <dbReference type="Pfam" id="PF16822"/>
    </source>
</evidence>
<evidence type="ECO:0000313" key="9">
    <source>
        <dbReference type="EMBL" id="HIU53180.1"/>
    </source>
</evidence>
<dbReference type="EMBL" id="DVNC01000027">
    <property type="protein sequence ID" value="HIU53180.1"/>
    <property type="molecule type" value="Genomic_DNA"/>
</dbReference>
<keyword evidence="6" id="KW-0016">Alginate biosynthesis</keyword>